<dbReference type="AlphaFoldDB" id="A0A222VXB6"/>
<dbReference type="Gene3D" id="2.60.40.1890">
    <property type="entry name" value="PCu(A)C copper chaperone"/>
    <property type="match status" value="1"/>
</dbReference>
<evidence type="ECO:0000313" key="2">
    <source>
        <dbReference type="Proteomes" id="UP000199494"/>
    </source>
</evidence>
<sequence>MKRRMLGAAAFGLGAALLVTGCGAGQITQTDTQVAAVNGAEAQVGTMAIRNAELAYPSGGEPAVHTEGSNADVLMSIVNQSLEEDQLVSASSENADSVELGGERAIPGNTTLAIGPTAPGGEQQLHGTITLQGLKQEVRPGQNLVITLTFREAGEVQVDLPVMAPTEPRASEEEHEEGGGH</sequence>
<dbReference type="PANTHER" id="PTHR36302">
    <property type="entry name" value="BLR7088 PROTEIN"/>
    <property type="match status" value="1"/>
</dbReference>
<protein>
    <submittedName>
        <fullName evidence="1">Uncharacterized protein</fullName>
    </submittedName>
</protein>
<dbReference type="InterPro" id="IPR007410">
    <property type="entry name" value="LpqE-like"/>
</dbReference>
<evidence type="ECO:0000313" key="1">
    <source>
        <dbReference type="EMBL" id="SDC86606.1"/>
    </source>
</evidence>
<name>A0A222VXB6_9PSEU</name>
<dbReference type="EMBL" id="FMZE01000004">
    <property type="protein sequence ID" value="SDC86606.1"/>
    <property type="molecule type" value="Genomic_DNA"/>
</dbReference>
<dbReference type="InterPro" id="IPR058248">
    <property type="entry name" value="Lxx211020-like"/>
</dbReference>
<proteinExistence type="predicted"/>
<accession>A0A222VXB6</accession>
<dbReference type="RefSeq" id="WP_256328016.1">
    <property type="nucleotide sequence ID" value="NZ_FMZE01000004.1"/>
</dbReference>
<gene>
    <name evidence="1" type="ORF">SAMN05421630_104199</name>
</gene>
<dbReference type="PANTHER" id="PTHR36302:SF1">
    <property type="entry name" value="COPPER CHAPERONE PCU(A)C"/>
    <property type="match status" value="1"/>
</dbReference>
<dbReference type="SUPFAM" id="SSF110087">
    <property type="entry name" value="DR1885-like metal-binding protein"/>
    <property type="match status" value="1"/>
</dbReference>
<keyword evidence="2" id="KW-1185">Reference proteome</keyword>
<dbReference type="PROSITE" id="PS51257">
    <property type="entry name" value="PROKAR_LIPOPROTEIN"/>
    <property type="match status" value="1"/>
</dbReference>
<dbReference type="STRING" id="530584.SAMN05421630_104199"/>
<dbReference type="Proteomes" id="UP000199494">
    <property type="component" value="Unassembled WGS sequence"/>
</dbReference>
<dbReference type="Pfam" id="PF04314">
    <property type="entry name" value="PCuAC"/>
    <property type="match status" value="1"/>
</dbReference>
<reference evidence="1 2" key="1">
    <citation type="submission" date="2016-10" db="EMBL/GenBank/DDBJ databases">
        <authorList>
            <person name="de Groot N.N."/>
        </authorList>
    </citation>
    <scope>NUCLEOTIDE SEQUENCE [LARGE SCALE GENOMIC DNA]</scope>
    <source>
        <strain evidence="1 2">CGMCC 4.5506</strain>
    </source>
</reference>
<dbReference type="KEGG" id="pmad:BAY61_28690"/>
<organism evidence="1 2">
    <name type="scientific">Prauserella marina</name>
    <dbReference type="NCBI Taxonomy" id="530584"/>
    <lineage>
        <taxon>Bacteria</taxon>
        <taxon>Bacillati</taxon>
        <taxon>Actinomycetota</taxon>
        <taxon>Actinomycetes</taxon>
        <taxon>Pseudonocardiales</taxon>
        <taxon>Pseudonocardiaceae</taxon>
        <taxon>Prauserella</taxon>
    </lineage>
</organism>
<dbReference type="InterPro" id="IPR036182">
    <property type="entry name" value="PCuAC_sf"/>
</dbReference>